<name>A0A9D4CQI5_DREPO</name>
<proteinExistence type="predicted"/>
<gene>
    <name evidence="1" type="ORF">DPMN_055300</name>
</gene>
<reference evidence="1" key="2">
    <citation type="submission" date="2020-11" db="EMBL/GenBank/DDBJ databases">
        <authorList>
            <person name="McCartney M.A."/>
            <person name="Auch B."/>
            <person name="Kono T."/>
            <person name="Mallez S."/>
            <person name="Becker A."/>
            <person name="Gohl D.M."/>
            <person name="Silverstein K.A.T."/>
            <person name="Koren S."/>
            <person name="Bechman K.B."/>
            <person name="Herman A."/>
            <person name="Abrahante J.E."/>
            <person name="Garbe J."/>
        </authorList>
    </citation>
    <scope>NUCLEOTIDE SEQUENCE</scope>
    <source>
        <strain evidence="1">Duluth1</strain>
        <tissue evidence="1">Whole animal</tissue>
    </source>
</reference>
<evidence type="ECO:0000313" key="2">
    <source>
        <dbReference type="Proteomes" id="UP000828390"/>
    </source>
</evidence>
<protein>
    <submittedName>
        <fullName evidence="1">Uncharacterized protein</fullName>
    </submittedName>
</protein>
<accession>A0A9D4CQI5</accession>
<keyword evidence="2" id="KW-1185">Reference proteome</keyword>
<reference evidence="1" key="1">
    <citation type="journal article" date="2019" name="bioRxiv">
        <title>The Genome of the Zebra Mussel, Dreissena polymorpha: A Resource for Invasive Species Research.</title>
        <authorList>
            <person name="McCartney M.A."/>
            <person name="Auch B."/>
            <person name="Kono T."/>
            <person name="Mallez S."/>
            <person name="Zhang Y."/>
            <person name="Obille A."/>
            <person name="Becker A."/>
            <person name="Abrahante J.E."/>
            <person name="Garbe J."/>
            <person name="Badalamenti J.P."/>
            <person name="Herman A."/>
            <person name="Mangelson H."/>
            <person name="Liachko I."/>
            <person name="Sullivan S."/>
            <person name="Sone E.D."/>
            <person name="Koren S."/>
            <person name="Silverstein K.A.T."/>
            <person name="Beckman K.B."/>
            <person name="Gohl D.M."/>
        </authorList>
    </citation>
    <scope>NUCLEOTIDE SEQUENCE</scope>
    <source>
        <strain evidence="1">Duluth1</strain>
        <tissue evidence="1">Whole animal</tissue>
    </source>
</reference>
<dbReference type="Proteomes" id="UP000828390">
    <property type="component" value="Unassembled WGS sequence"/>
</dbReference>
<dbReference type="AlphaFoldDB" id="A0A9D4CQI5"/>
<evidence type="ECO:0000313" key="1">
    <source>
        <dbReference type="EMBL" id="KAH3729332.1"/>
    </source>
</evidence>
<comment type="caution">
    <text evidence="1">The sequence shown here is derived from an EMBL/GenBank/DDBJ whole genome shotgun (WGS) entry which is preliminary data.</text>
</comment>
<organism evidence="1 2">
    <name type="scientific">Dreissena polymorpha</name>
    <name type="common">Zebra mussel</name>
    <name type="synonym">Mytilus polymorpha</name>
    <dbReference type="NCBI Taxonomy" id="45954"/>
    <lineage>
        <taxon>Eukaryota</taxon>
        <taxon>Metazoa</taxon>
        <taxon>Spiralia</taxon>
        <taxon>Lophotrochozoa</taxon>
        <taxon>Mollusca</taxon>
        <taxon>Bivalvia</taxon>
        <taxon>Autobranchia</taxon>
        <taxon>Heteroconchia</taxon>
        <taxon>Euheterodonta</taxon>
        <taxon>Imparidentia</taxon>
        <taxon>Neoheterodontei</taxon>
        <taxon>Myida</taxon>
        <taxon>Dreissenoidea</taxon>
        <taxon>Dreissenidae</taxon>
        <taxon>Dreissena</taxon>
    </lineage>
</organism>
<dbReference type="EMBL" id="JAIWYP010000012">
    <property type="protein sequence ID" value="KAH3729332.1"/>
    <property type="molecule type" value="Genomic_DNA"/>
</dbReference>
<sequence length="70" mass="7381">MFPACLPLISDLLDTSSSTVADDGWWVIVKAIDLEKLDQQGTSGGGNFTVDLHVLISNPGHASMGCMCSN</sequence>